<protein>
    <recommendedName>
        <fullName evidence="4">Right handed beta helix domain-containing protein</fullName>
    </recommendedName>
</protein>
<proteinExistence type="predicted"/>
<evidence type="ECO:0000256" key="1">
    <source>
        <dbReference type="SAM" id="SignalP"/>
    </source>
</evidence>
<dbReference type="Proteomes" id="UP000324800">
    <property type="component" value="Unassembled WGS sequence"/>
</dbReference>
<feature type="signal peptide" evidence="1">
    <location>
        <begin position="1"/>
        <end position="19"/>
    </location>
</feature>
<gene>
    <name evidence="2" type="ORF">EZS28_023123</name>
</gene>
<keyword evidence="1" id="KW-0732">Signal</keyword>
<evidence type="ECO:0008006" key="4">
    <source>
        <dbReference type="Google" id="ProtNLM"/>
    </source>
</evidence>
<comment type="caution">
    <text evidence="2">The sequence shown here is derived from an EMBL/GenBank/DDBJ whole genome shotgun (WGS) entry which is preliminary data.</text>
</comment>
<name>A0A5J4VFF8_9EUKA</name>
<evidence type="ECO:0000313" key="2">
    <source>
        <dbReference type="EMBL" id="KAA6381348.1"/>
    </source>
</evidence>
<organism evidence="2 3">
    <name type="scientific">Streblomastix strix</name>
    <dbReference type="NCBI Taxonomy" id="222440"/>
    <lineage>
        <taxon>Eukaryota</taxon>
        <taxon>Metamonada</taxon>
        <taxon>Preaxostyla</taxon>
        <taxon>Oxymonadida</taxon>
        <taxon>Streblomastigidae</taxon>
        <taxon>Streblomastix</taxon>
    </lineage>
</organism>
<dbReference type="EMBL" id="SNRW01007373">
    <property type="protein sequence ID" value="KAA6381348.1"/>
    <property type="molecule type" value="Genomic_DNA"/>
</dbReference>
<feature type="chain" id="PRO_5023889648" description="Right handed beta helix domain-containing protein" evidence="1">
    <location>
        <begin position="20"/>
        <end position="642"/>
    </location>
</feature>
<sequence length="642" mass="68971">MIATAILLIISAYVIQLHAVDLFLGDAYADINEWYDEYGLCSEDTFGDPEYCYCCYNWRHRYCTAAEPCETLGAYYIANALNSDADLTLHIAGTYTQGYDFQYGRQLSTYPSTNYNRVFTDGTLNLNEQFYNTQGNTYFQSMTINPGGTNGRYLFSNTGGYMSLSSLSITNTNRRLVTSTISLYVNNIGYSGKTFSQNRYISATGSANISSITISGSSSINAEQLIYTTNSATISGITLSNSIVNTAGYQFIYALGNSPIISNINVAGSSVIGTQFIYATGSTPQISSISVSSSTVSGTQFIQATQSPNINDVTIAGSSTISGAYFMNTGTPTINNVYISGTSKVTGEHFIYTSGYAYVNNVQISGSSNITGNYFIQASNGPQIRSVHVSDNTRVQGSNFISVSGNANIYDTQVTGTNTITGNRFIYTSGGRPNITNMLVSGNCIVQGENFIYFDGSNGLITTSSFNNIDKTTGTVGNLIYIQNTGNPTDVEYSSFNDIRINSRAVYSDIGTGSLHIRGGSYNSISRFTYPASTAAWNGSVIDAKLTATSGDVLITGALPTYTTSFKSCSVGVAETAQHKAITHGGAIYLQVESGAHDKFWLGSAVYTNDASIDNVARFGQSLFIDGDDLMLCVPENTSEKI</sequence>
<dbReference type="AlphaFoldDB" id="A0A5J4VFF8"/>
<evidence type="ECO:0000313" key="3">
    <source>
        <dbReference type="Proteomes" id="UP000324800"/>
    </source>
</evidence>
<accession>A0A5J4VFF8</accession>
<reference evidence="2 3" key="1">
    <citation type="submission" date="2019-03" db="EMBL/GenBank/DDBJ databases">
        <title>Single cell metagenomics reveals metabolic interactions within the superorganism composed of flagellate Streblomastix strix and complex community of Bacteroidetes bacteria on its surface.</title>
        <authorList>
            <person name="Treitli S.C."/>
            <person name="Kolisko M."/>
            <person name="Husnik F."/>
            <person name="Keeling P."/>
            <person name="Hampl V."/>
        </authorList>
    </citation>
    <scope>NUCLEOTIDE SEQUENCE [LARGE SCALE GENOMIC DNA]</scope>
    <source>
        <strain evidence="2">ST1C</strain>
    </source>
</reference>